<feature type="compositionally biased region" description="Low complexity" evidence="4">
    <location>
        <begin position="891"/>
        <end position="904"/>
    </location>
</feature>
<feature type="DNA-binding region" description="HMG box" evidence="3">
    <location>
        <begin position="56"/>
        <end position="135"/>
    </location>
</feature>
<dbReference type="PANTHER" id="PTHR45789:SF2">
    <property type="entry name" value="FI18025P1"/>
    <property type="match status" value="1"/>
</dbReference>
<keyword evidence="7" id="KW-1185">Reference proteome</keyword>
<dbReference type="SMART" id="SM00398">
    <property type="entry name" value="HMG"/>
    <property type="match status" value="1"/>
</dbReference>
<feature type="compositionally biased region" description="Polar residues" evidence="4">
    <location>
        <begin position="853"/>
        <end position="870"/>
    </location>
</feature>
<evidence type="ECO:0000256" key="4">
    <source>
        <dbReference type="SAM" id="MobiDB-lite"/>
    </source>
</evidence>
<feature type="compositionally biased region" description="Polar residues" evidence="4">
    <location>
        <begin position="247"/>
        <end position="256"/>
    </location>
</feature>
<dbReference type="SUPFAM" id="SSF47095">
    <property type="entry name" value="HMG-box"/>
    <property type="match status" value="1"/>
</dbReference>
<feature type="region of interest" description="Disordered" evidence="4">
    <location>
        <begin position="651"/>
        <end position="700"/>
    </location>
</feature>
<sequence length="911" mass="99351">MEAFSSKAHGLGSAGPSKPRPKARARSKSLSGSATEKPSRIGSLLPSEPPMVLRKIPRPPNAFILYRSNKMKELKSKKNTSSLSDVGLDKLDHQRQLSKEIGQLWRNESPEVKAAFYEKAQQAASEHRDRYPEYRFKPSVKKALSRESEDAVAFHTLERRTDTDFAPSDIRGPLSGSGSGSGRKRASLDGARSKTSPYATRHHRRASSASPGSPAARIDQYYTPVLLYSADDPALYALNDTLITRSHSQGTTSRTQGSALRRGSARRSLDGQTSRSSTANSCFDTLVPQHLRDSRIFLAPHAIPPLPIGHAITTDDVAAAALAPPQLTEPVRTNCSLFDAVKSALPPERRAFLQASLVMKGYSFSLGNEMSESTDQSATATSQVTPSPASAGHPLTPLTHSEISTFITPYNSAIEASNSWSGQQILDQMVGQPDLKAEHNSQDSGLSPNLDPINQDPLSTLAHPVPSVNLHMDSSIASNNVDLGDWLLPEPCYTYFETQSHGTNGAVAPPSASDLYQGQEADVGSSQHSDFAHSDLLSAPTQRSFASIDVPLNLPIDYSMNSSNSAFVALSEPNDAGQIQGIFYDFDGQLMSQEMAESSDAQLPGNTRDYLDEDLRQRQAVDQLLMQMMTSNNPSDSAFTEGLHFELVSPKATQPFDDPHSQTNVVPSQTEWQSWSQEPTSKVKDSTSLEDKRLSPQNANPQLDLSACAQEVANVRTESSEDEGHMLSKERVHTNRDWADALNQDRTQDVGTSASLNTNFSGPMGYGMESMDEAQPHTEPQPRKILHHEGKTQATDTDQTEGHIVSSASRAPTPDPSIDQVRVPPEAVVTHPPMRGPADTSQSQVQPEKRSRTLMQTHETHQQRIQQSLRNWKAHHLNTLKDKLARAKQKSANSSSPSSVEQASDGQAKRS</sequence>
<feature type="region of interest" description="Disordered" evidence="4">
    <location>
        <begin position="1"/>
        <end position="53"/>
    </location>
</feature>
<dbReference type="Pfam" id="PF00505">
    <property type="entry name" value="HMG_box"/>
    <property type="match status" value="1"/>
</dbReference>
<feature type="compositionally biased region" description="Basic and acidic residues" evidence="4">
    <location>
        <begin position="681"/>
        <end position="694"/>
    </location>
</feature>
<name>R9PEK6_PSEHS</name>
<feature type="compositionally biased region" description="Polar residues" evidence="4">
    <location>
        <begin position="369"/>
        <end position="388"/>
    </location>
</feature>
<evidence type="ECO:0000313" key="6">
    <source>
        <dbReference type="EMBL" id="GAC96535.1"/>
    </source>
</evidence>
<feature type="region of interest" description="Disordered" evidence="4">
    <location>
        <begin position="369"/>
        <end position="397"/>
    </location>
</feature>
<dbReference type="PANTHER" id="PTHR45789">
    <property type="entry name" value="FI18025P1"/>
    <property type="match status" value="1"/>
</dbReference>
<dbReference type="GeneID" id="24109401"/>
<dbReference type="EMBL" id="DF238801">
    <property type="protein sequence ID" value="GAC96535.1"/>
    <property type="molecule type" value="Genomic_DNA"/>
</dbReference>
<keyword evidence="2 3" id="KW-0539">Nucleus</keyword>
<dbReference type="PROSITE" id="PS50118">
    <property type="entry name" value="HMG_BOX_2"/>
    <property type="match status" value="1"/>
</dbReference>
<gene>
    <name evidence="6" type="ORF">PHSY_004115</name>
</gene>
<feature type="domain" description="HMG box" evidence="5">
    <location>
        <begin position="56"/>
        <end position="135"/>
    </location>
</feature>
<evidence type="ECO:0000256" key="2">
    <source>
        <dbReference type="ARBA" id="ARBA00023242"/>
    </source>
</evidence>
<keyword evidence="1 3" id="KW-0238">DNA-binding</keyword>
<dbReference type="InterPro" id="IPR036910">
    <property type="entry name" value="HMG_box_dom_sf"/>
</dbReference>
<protein>
    <recommendedName>
        <fullName evidence="5">HMG box domain-containing protein</fullName>
    </recommendedName>
</protein>
<dbReference type="HOGENOM" id="CLU_338648_0_0_1"/>
<dbReference type="GO" id="GO:0000978">
    <property type="term" value="F:RNA polymerase II cis-regulatory region sequence-specific DNA binding"/>
    <property type="evidence" value="ECO:0007669"/>
    <property type="project" value="TreeGrafter"/>
</dbReference>
<dbReference type="CDD" id="cd01389">
    <property type="entry name" value="HMG-box_ROX1-like"/>
    <property type="match status" value="1"/>
</dbReference>
<dbReference type="OrthoDB" id="6247875at2759"/>
<dbReference type="AlphaFoldDB" id="R9PEK6"/>
<feature type="region of interest" description="Disordered" evidence="4">
    <location>
        <begin position="163"/>
        <end position="215"/>
    </location>
</feature>
<feature type="compositionally biased region" description="Polar residues" evidence="4">
    <location>
        <begin position="661"/>
        <end position="680"/>
    </location>
</feature>
<accession>R9PEK6</accession>
<dbReference type="GO" id="GO:0005634">
    <property type="term" value="C:nucleus"/>
    <property type="evidence" value="ECO:0007669"/>
    <property type="project" value="UniProtKB-UniRule"/>
</dbReference>
<dbReference type="STRING" id="1305764.R9PEK6"/>
<proteinExistence type="predicted"/>
<dbReference type="GO" id="GO:0000981">
    <property type="term" value="F:DNA-binding transcription factor activity, RNA polymerase II-specific"/>
    <property type="evidence" value="ECO:0007669"/>
    <property type="project" value="TreeGrafter"/>
</dbReference>
<dbReference type="Gene3D" id="1.10.30.10">
    <property type="entry name" value="High mobility group box domain"/>
    <property type="match status" value="1"/>
</dbReference>
<reference evidence="7" key="1">
    <citation type="journal article" date="2013" name="Genome Announc.">
        <title>Draft genome sequence of the basidiomycetous yeast-like fungus Pseudozyma hubeiensis SY62, which produces an abundant amount of the biosurfactant mannosylerythritol lipids.</title>
        <authorList>
            <person name="Konishi M."/>
            <person name="Hatada Y."/>
            <person name="Horiuchi J."/>
        </authorList>
    </citation>
    <scope>NUCLEOTIDE SEQUENCE [LARGE SCALE GENOMIC DNA]</scope>
    <source>
        <strain evidence="7">SY62</strain>
    </source>
</reference>
<dbReference type="Proteomes" id="UP000014071">
    <property type="component" value="Unassembled WGS sequence"/>
</dbReference>
<dbReference type="RefSeq" id="XP_012190122.1">
    <property type="nucleotide sequence ID" value="XM_012334732.1"/>
</dbReference>
<dbReference type="eggNOG" id="KOG0527">
    <property type="taxonomic scope" value="Eukaryota"/>
</dbReference>
<feature type="compositionally biased region" description="Polar residues" evidence="4">
    <location>
        <begin position="270"/>
        <end position="280"/>
    </location>
</feature>
<dbReference type="InterPro" id="IPR051356">
    <property type="entry name" value="SOX/SOX-like_TF"/>
</dbReference>
<evidence type="ECO:0000313" key="7">
    <source>
        <dbReference type="Proteomes" id="UP000014071"/>
    </source>
</evidence>
<dbReference type="InterPro" id="IPR009071">
    <property type="entry name" value="HMG_box_dom"/>
</dbReference>
<organism evidence="6 7">
    <name type="scientific">Pseudozyma hubeiensis (strain SY62)</name>
    <name type="common">Yeast</name>
    <dbReference type="NCBI Taxonomy" id="1305764"/>
    <lineage>
        <taxon>Eukaryota</taxon>
        <taxon>Fungi</taxon>
        <taxon>Dikarya</taxon>
        <taxon>Basidiomycota</taxon>
        <taxon>Ustilaginomycotina</taxon>
        <taxon>Ustilaginomycetes</taxon>
        <taxon>Ustilaginales</taxon>
        <taxon>Ustilaginaceae</taxon>
        <taxon>Pseudozyma</taxon>
    </lineage>
</organism>
<evidence type="ECO:0000256" key="1">
    <source>
        <dbReference type="ARBA" id="ARBA00023125"/>
    </source>
</evidence>
<evidence type="ECO:0000256" key="3">
    <source>
        <dbReference type="PROSITE-ProRule" id="PRU00267"/>
    </source>
</evidence>
<feature type="region of interest" description="Disordered" evidence="4">
    <location>
        <begin position="789"/>
        <end position="911"/>
    </location>
</feature>
<feature type="region of interest" description="Disordered" evidence="4">
    <location>
        <begin position="247"/>
        <end position="280"/>
    </location>
</feature>
<evidence type="ECO:0000259" key="5">
    <source>
        <dbReference type="PROSITE" id="PS50118"/>
    </source>
</evidence>